<dbReference type="SUPFAM" id="SSF53335">
    <property type="entry name" value="S-adenosyl-L-methionine-dependent methyltransferases"/>
    <property type="match status" value="1"/>
</dbReference>
<comment type="caution">
    <text evidence="4">The sequence shown here is derived from an EMBL/GenBank/DDBJ whole genome shotgun (WGS) entry which is preliminary data.</text>
</comment>
<proteinExistence type="predicted"/>
<dbReference type="EMBL" id="RCCI01000004">
    <property type="protein sequence ID" value="RLJ67796.1"/>
    <property type="molecule type" value="Genomic_DNA"/>
</dbReference>
<dbReference type="Proteomes" id="UP000268908">
    <property type="component" value="Unassembled WGS sequence"/>
</dbReference>
<dbReference type="InterPro" id="IPR050602">
    <property type="entry name" value="Malonyl-ACP_OMT"/>
</dbReference>
<evidence type="ECO:0000259" key="3">
    <source>
        <dbReference type="Pfam" id="PF08241"/>
    </source>
</evidence>
<sequence length="271" mass="30067">MRADFAGAAALYDDAAVLARETGRRMAERLDLVKIAPRCVADVGCATGDGIRELRRRYPQALPLAIDSALPMLAAVRGRSGWLEHLRGRAPRTINADVRALPLAGGSLGLAWSNLMLHWLDDPRPALAELYRALEVGGLLMFAMLGPDTLKELRAAAQEVPLGHAVRTFLDMHDIGDMLVAAGFADPVMDMEMVTLTYATPRGLLSDQRRLGVRDVLFERMGWRDWRKVFAAWERVDQRLPASFEIVYGHAWKAAPRASPDGRAIVRLHRR</sequence>
<dbReference type="InterPro" id="IPR013216">
    <property type="entry name" value="Methyltransf_11"/>
</dbReference>
<dbReference type="GO" id="GO:0008757">
    <property type="term" value="F:S-adenosylmethionine-dependent methyltransferase activity"/>
    <property type="evidence" value="ECO:0007669"/>
    <property type="project" value="InterPro"/>
</dbReference>
<evidence type="ECO:0000256" key="1">
    <source>
        <dbReference type="ARBA" id="ARBA00022603"/>
    </source>
</evidence>
<dbReference type="Gene3D" id="3.40.50.150">
    <property type="entry name" value="Vaccinia Virus protein VP39"/>
    <property type="match status" value="1"/>
</dbReference>
<keyword evidence="2 4" id="KW-0808">Transferase</keyword>
<reference evidence="4 5" key="1">
    <citation type="submission" date="2018-10" db="EMBL/GenBank/DDBJ databases">
        <title>Genomic Encyclopedia of Type Strains, Phase IV (KMG-IV): sequencing the most valuable type-strain genomes for metagenomic binning, comparative biology and taxonomic classification.</title>
        <authorList>
            <person name="Goeker M."/>
        </authorList>
    </citation>
    <scope>NUCLEOTIDE SEQUENCE [LARGE SCALE GENOMIC DNA]</scope>
    <source>
        <strain evidence="4 5">DSM 26916</strain>
    </source>
</reference>
<dbReference type="CDD" id="cd02440">
    <property type="entry name" value="AdoMet_MTases"/>
    <property type="match status" value="1"/>
</dbReference>
<evidence type="ECO:0000256" key="2">
    <source>
        <dbReference type="ARBA" id="ARBA00022679"/>
    </source>
</evidence>
<feature type="domain" description="Methyltransferase type 11" evidence="3">
    <location>
        <begin position="42"/>
        <end position="142"/>
    </location>
</feature>
<name>A0A497XKI9_9PROT</name>
<dbReference type="Pfam" id="PF08241">
    <property type="entry name" value="Methyltransf_11"/>
    <property type="match status" value="1"/>
</dbReference>
<dbReference type="GO" id="GO:0032259">
    <property type="term" value="P:methylation"/>
    <property type="evidence" value="ECO:0007669"/>
    <property type="project" value="UniProtKB-KW"/>
</dbReference>
<dbReference type="OrthoDB" id="9760689at2"/>
<keyword evidence="5" id="KW-1185">Reference proteome</keyword>
<evidence type="ECO:0000313" key="5">
    <source>
        <dbReference type="Proteomes" id="UP000268908"/>
    </source>
</evidence>
<dbReference type="PANTHER" id="PTHR13090">
    <property type="entry name" value="ARGININE-HYDROXYLASE NDUFAF5, MITOCHONDRIAL"/>
    <property type="match status" value="1"/>
</dbReference>
<evidence type="ECO:0000313" key="4">
    <source>
        <dbReference type="EMBL" id="RLJ67796.1"/>
    </source>
</evidence>
<dbReference type="PANTHER" id="PTHR13090:SF1">
    <property type="entry name" value="ARGININE-HYDROXYLASE NDUFAF5, MITOCHONDRIAL"/>
    <property type="match status" value="1"/>
</dbReference>
<dbReference type="RefSeq" id="WP_121239758.1">
    <property type="nucleotide sequence ID" value="NZ_BHVV01000001.1"/>
</dbReference>
<protein>
    <submittedName>
        <fullName evidence="4">Malonyl-CoA O-methyltransferase</fullName>
    </submittedName>
</protein>
<organism evidence="4 5">
    <name type="scientific">Sulfurisoma sediminicola</name>
    <dbReference type="NCBI Taxonomy" id="1381557"/>
    <lineage>
        <taxon>Bacteria</taxon>
        <taxon>Pseudomonadati</taxon>
        <taxon>Pseudomonadota</taxon>
        <taxon>Betaproteobacteria</taxon>
        <taxon>Nitrosomonadales</taxon>
        <taxon>Sterolibacteriaceae</taxon>
        <taxon>Sulfurisoma</taxon>
    </lineage>
</organism>
<dbReference type="InterPro" id="IPR029063">
    <property type="entry name" value="SAM-dependent_MTases_sf"/>
</dbReference>
<gene>
    <name evidence="4" type="ORF">DFR35_0346</name>
</gene>
<accession>A0A497XKI9</accession>
<keyword evidence="1 4" id="KW-0489">Methyltransferase</keyword>
<dbReference type="AlphaFoldDB" id="A0A497XKI9"/>